<dbReference type="OrthoDB" id="7542440at2"/>
<dbReference type="RefSeq" id="WP_089015339.1">
    <property type="nucleotide sequence ID" value="NZ_LT607754.1"/>
</dbReference>
<gene>
    <name evidence="2" type="ORF">GA0070613_6094</name>
</gene>
<dbReference type="PANTHER" id="PTHR34203">
    <property type="entry name" value="METHYLTRANSFERASE, FKBM FAMILY PROTEIN"/>
    <property type="match status" value="1"/>
</dbReference>
<sequence length="244" mass="26162">MSSLRRSLDLSYGDPACGAALDELYARFVTAGDLVFDIGSHVGDRIGSFRRLGARVVAVEPQPLCTRAIRAIYAGDDEVTLVEAACGASAGTVRLHVNSRNPTVSTVSTHFLQAANGADGWAHEVWDAEIDVPCVTLDSLLSRYGKPSFVKIDVEGFEDAVLAGLNRPLPALSFEFTTIERALARRCVDRLTSLGFDGFDVALGDDTSFAFGEWVSAERMIAHLLSLPHRANSGDVYCVGKPVG</sequence>
<protein>
    <submittedName>
        <fullName evidence="2">Methyltransferase, FkbM family</fullName>
    </submittedName>
</protein>
<dbReference type="Gene3D" id="3.40.50.150">
    <property type="entry name" value="Vaccinia Virus protein VP39"/>
    <property type="match status" value="1"/>
</dbReference>
<dbReference type="Proteomes" id="UP000198221">
    <property type="component" value="Chromosome I"/>
</dbReference>
<dbReference type="NCBIfam" id="TIGR01444">
    <property type="entry name" value="fkbM_fam"/>
    <property type="match status" value="1"/>
</dbReference>
<reference evidence="3" key="1">
    <citation type="submission" date="2016-06" db="EMBL/GenBank/DDBJ databases">
        <authorList>
            <person name="Varghese N."/>
            <person name="Submissions Spin"/>
        </authorList>
    </citation>
    <scope>NUCLEOTIDE SEQUENCE [LARGE SCALE GENOMIC DNA]</scope>
    <source>
        <strain evidence="3">DSM 43819</strain>
    </source>
</reference>
<dbReference type="GO" id="GO:0008168">
    <property type="term" value="F:methyltransferase activity"/>
    <property type="evidence" value="ECO:0007669"/>
    <property type="project" value="UniProtKB-KW"/>
</dbReference>
<dbReference type="EMBL" id="LT607754">
    <property type="protein sequence ID" value="SCG76838.1"/>
    <property type="molecule type" value="Genomic_DNA"/>
</dbReference>
<keyword evidence="2" id="KW-0808">Transferase</keyword>
<evidence type="ECO:0000313" key="2">
    <source>
        <dbReference type="EMBL" id="SCG76838.1"/>
    </source>
</evidence>
<dbReference type="GO" id="GO:0032259">
    <property type="term" value="P:methylation"/>
    <property type="evidence" value="ECO:0007669"/>
    <property type="project" value="UniProtKB-KW"/>
</dbReference>
<dbReference type="AlphaFoldDB" id="A0A1C5K268"/>
<name>A0A1C5K268_9ACTN</name>
<dbReference type="InterPro" id="IPR006342">
    <property type="entry name" value="FkbM_mtfrase"/>
</dbReference>
<organism evidence="2 3">
    <name type="scientific">Micromonospora inositola</name>
    <dbReference type="NCBI Taxonomy" id="47865"/>
    <lineage>
        <taxon>Bacteria</taxon>
        <taxon>Bacillati</taxon>
        <taxon>Actinomycetota</taxon>
        <taxon>Actinomycetes</taxon>
        <taxon>Micromonosporales</taxon>
        <taxon>Micromonosporaceae</taxon>
        <taxon>Micromonospora</taxon>
    </lineage>
</organism>
<dbReference type="Pfam" id="PF05050">
    <property type="entry name" value="Methyltransf_21"/>
    <property type="match status" value="1"/>
</dbReference>
<keyword evidence="2" id="KW-0489">Methyltransferase</keyword>
<dbReference type="InterPro" id="IPR029063">
    <property type="entry name" value="SAM-dependent_MTases_sf"/>
</dbReference>
<feature type="domain" description="Methyltransferase FkbM" evidence="1">
    <location>
        <begin position="37"/>
        <end position="171"/>
    </location>
</feature>
<keyword evidence="3" id="KW-1185">Reference proteome</keyword>
<evidence type="ECO:0000313" key="3">
    <source>
        <dbReference type="Proteomes" id="UP000198221"/>
    </source>
</evidence>
<accession>A0A1C5K268</accession>
<dbReference type="SUPFAM" id="SSF53335">
    <property type="entry name" value="S-adenosyl-L-methionine-dependent methyltransferases"/>
    <property type="match status" value="1"/>
</dbReference>
<proteinExistence type="predicted"/>
<dbReference type="InterPro" id="IPR052514">
    <property type="entry name" value="SAM-dependent_MTase"/>
</dbReference>
<evidence type="ECO:0000259" key="1">
    <source>
        <dbReference type="Pfam" id="PF05050"/>
    </source>
</evidence>
<dbReference type="PANTHER" id="PTHR34203:SF15">
    <property type="entry name" value="SLL1173 PROTEIN"/>
    <property type="match status" value="1"/>
</dbReference>